<gene>
    <name evidence="1" type="ORF">MAE02_59440</name>
</gene>
<accession>A0A512C201</accession>
<keyword evidence="2" id="KW-1185">Reference proteome</keyword>
<protein>
    <submittedName>
        <fullName evidence="1">Uncharacterized protein</fullName>
    </submittedName>
</protein>
<dbReference type="AlphaFoldDB" id="A0A512C201"/>
<proteinExistence type="predicted"/>
<comment type="caution">
    <text evidence="1">The sequence shown here is derived from an EMBL/GenBank/DDBJ whole genome shotgun (WGS) entry which is preliminary data.</text>
</comment>
<organism evidence="1 2">
    <name type="scientific">Microvirga aerophila</name>
    <dbReference type="NCBI Taxonomy" id="670291"/>
    <lineage>
        <taxon>Bacteria</taxon>
        <taxon>Pseudomonadati</taxon>
        <taxon>Pseudomonadota</taxon>
        <taxon>Alphaproteobacteria</taxon>
        <taxon>Hyphomicrobiales</taxon>
        <taxon>Methylobacteriaceae</taxon>
        <taxon>Microvirga</taxon>
    </lineage>
</organism>
<sequence>MTKDNPIPAPVTLVAIDISKYHHEVLIEAPGRAWHWRLTVLRKG</sequence>
<dbReference type="EMBL" id="BJYU01000171">
    <property type="protein sequence ID" value="GEO18248.1"/>
    <property type="molecule type" value="Genomic_DNA"/>
</dbReference>
<evidence type="ECO:0000313" key="1">
    <source>
        <dbReference type="EMBL" id="GEO18248.1"/>
    </source>
</evidence>
<evidence type="ECO:0000313" key="2">
    <source>
        <dbReference type="Proteomes" id="UP000321085"/>
    </source>
</evidence>
<name>A0A512C201_9HYPH</name>
<reference evidence="1 2" key="1">
    <citation type="submission" date="2019-07" db="EMBL/GenBank/DDBJ databases">
        <title>Whole genome shotgun sequence of Microvirga aerophila NBRC 106136.</title>
        <authorList>
            <person name="Hosoyama A."/>
            <person name="Uohara A."/>
            <person name="Ohji S."/>
            <person name="Ichikawa N."/>
        </authorList>
    </citation>
    <scope>NUCLEOTIDE SEQUENCE [LARGE SCALE GENOMIC DNA]</scope>
    <source>
        <strain evidence="1 2">NBRC 106136</strain>
    </source>
</reference>
<dbReference type="Proteomes" id="UP000321085">
    <property type="component" value="Unassembled WGS sequence"/>
</dbReference>